<organism evidence="2 3">
    <name type="scientific">Nonomuraea cavernae</name>
    <dbReference type="NCBI Taxonomy" id="2045107"/>
    <lineage>
        <taxon>Bacteria</taxon>
        <taxon>Bacillati</taxon>
        <taxon>Actinomycetota</taxon>
        <taxon>Actinomycetes</taxon>
        <taxon>Streptosporangiales</taxon>
        <taxon>Streptosporangiaceae</taxon>
        <taxon>Nonomuraea</taxon>
    </lineage>
</organism>
<comment type="caution">
    <text evidence="2">The sequence shown here is derived from an EMBL/GenBank/DDBJ whole genome shotgun (WGS) entry which is preliminary data.</text>
</comment>
<dbReference type="PANTHER" id="PTHR33744:SF1">
    <property type="entry name" value="DNA-BINDING TRANSCRIPTIONAL ACTIVATOR ADER"/>
    <property type="match status" value="1"/>
</dbReference>
<evidence type="ECO:0000259" key="1">
    <source>
        <dbReference type="Pfam" id="PF13556"/>
    </source>
</evidence>
<dbReference type="Pfam" id="PF13556">
    <property type="entry name" value="HTH_30"/>
    <property type="match status" value="1"/>
</dbReference>
<proteinExistence type="predicted"/>
<dbReference type="PANTHER" id="PTHR33744">
    <property type="entry name" value="CARBOHYDRATE DIACID REGULATOR"/>
    <property type="match status" value="1"/>
</dbReference>
<gene>
    <name evidence="2" type="ORF">GCM10012289_34120</name>
</gene>
<sequence length="64" mass="6976">MAICDRNAAATDEAAAALHIHPNTLAYRLRRFSILTGRDLTSSAAFAEVWLAIQAARQLGLHDQ</sequence>
<dbReference type="InterPro" id="IPR042070">
    <property type="entry name" value="PucR_C-HTH_sf"/>
</dbReference>
<dbReference type="Proteomes" id="UP000646523">
    <property type="component" value="Unassembled WGS sequence"/>
</dbReference>
<keyword evidence="3" id="KW-1185">Reference proteome</keyword>
<accession>A0A918DJJ9</accession>
<dbReference type="AlphaFoldDB" id="A0A918DJJ9"/>
<reference evidence="2" key="1">
    <citation type="journal article" date="2014" name="Int. J. Syst. Evol. Microbiol.">
        <title>Complete genome sequence of Corynebacterium casei LMG S-19264T (=DSM 44701T), isolated from a smear-ripened cheese.</title>
        <authorList>
            <consortium name="US DOE Joint Genome Institute (JGI-PGF)"/>
            <person name="Walter F."/>
            <person name="Albersmeier A."/>
            <person name="Kalinowski J."/>
            <person name="Ruckert C."/>
        </authorList>
    </citation>
    <scope>NUCLEOTIDE SEQUENCE</scope>
    <source>
        <strain evidence="2">CGMCC 4.7368</strain>
    </source>
</reference>
<reference evidence="2" key="2">
    <citation type="submission" date="2020-09" db="EMBL/GenBank/DDBJ databases">
        <authorList>
            <person name="Sun Q."/>
            <person name="Zhou Y."/>
        </authorList>
    </citation>
    <scope>NUCLEOTIDE SEQUENCE</scope>
    <source>
        <strain evidence="2">CGMCC 4.7368</strain>
    </source>
</reference>
<protein>
    <recommendedName>
        <fullName evidence="1">PucR C-terminal helix-turn-helix domain-containing protein</fullName>
    </recommendedName>
</protein>
<dbReference type="RefSeq" id="WP_225264239.1">
    <property type="nucleotide sequence ID" value="NZ_BMNH01000009.1"/>
</dbReference>
<dbReference type="InterPro" id="IPR025736">
    <property type="entry name" value="PucR_C-HTH_dom"/>
</dbReference>
<dbReference type="Gene3D" id="1.10.10.2840">
    <property type="entry name" value="PucR C-terminal helix-turn-helix domain"/>
    <property type="match status" value="1"/>
</dbReference>
<name>A0A918DJJ9_9ACTN</name>
<dbReference type="InterPro" id="IPR051448">
    <property type="entry name" value="CdaR-like_regulators"/>
</dbReference>
<feature type="domain" description="PucR C-terminal helix-turn-helix" evidence="1">
    <location>
        <begin position="11"/>
        <end position="55"/>
    </location>
</feature>
<evidence type="ECO:0000313" key="2">
    <source>
        <dbReference type="EMBL" id="GGO70523.1"/>
    </source>
</evidence>
<dbReference type="EMBL" id="BMNH01000009">
    <property type="protein sequence ID" value="GGO70523.1"/>
    <property type="molecule type" value="Genomic_DNA"/>
</dbReference>
<evidence type="ECO:0000313" key="3">
    <source>
        <dbReference type="Proteomes" id="UP000646523"/>
    </source>
</evidence>